<reference evidence="2 3" key="1">
    <citation type="submission" date="2024-01" db="EMBL/GenBank/DDBJ databases">
        <title>The complete chloroplast genome sequence of Lithospermum erythrorhizon: insights into the phylogenetic relationship among Boraginaceae species and the maternal lineages of purple gromwells.</title>
        <authorList>
            <person name="Okada T."/>
            <person name="Watanabe K."/>
        </authorList>
    </citation>
    <scope>NUCLEOTIDE SEQUENCE [LARGE SCALE GENOMIC DNA]</scope>
</reference>
<dbReference type="SUPFAM" id="SSF53098">
    <property type="entry name" value="Ribonuclease H-like"/>
    <property type="match status" value="1"/>
</dbReference>
<protein>
    <recommendedName>
        <fullName evidence="1">HAT C-terminal dimerisation domain-containing protein</fullName>
    </recommendedName>
</protein>
<evidence type="ECO:0000313" key="2">
    <source>
        <dbReference type="EMBL" id="GAA0144787.1"/>
    </source>
</evidence>
<dbReference type="InterPro" id="IPR012337">
    <property type="entry name" value="RNaseH-like_sf"/>
</dbReference>
<dbReference type="InterPro" id="IPR008906">
    <property type="entry name" value="HATC_C_dom"/>
</dbReference>
<evidence type="ECO:0000259" key="1">
    <source>
        <dbReference type="Pfam" id="PF05699"/>
    </source>
</evidence>
<name>A0AAV3NZD6_LITER</name>
<evidence type="ECO:0000313" key="3">
    <source>
        <dbReference type="Proteomes" id="UP001454036"/>
    </source>
</evidence>
<organism evidence="2 3">
    <name type="scientific">Lithospermum erythrorhizon</name>
    <name type="common">Purple gromwell</name>
    <name type="synonym">Lithospermum officinale var. erythrorhizon</name>
    <dbReference type="NCBI Taxonomy" id="34254"/>
    <lineage>
        <taxon>Eukaryota</taxon>
        <taxon>Viridiplantae</taxon>
        <taxon>Streptophyta</taxon>
        <taxon>Embryophyta</taxon>
        <taxon>Tracheophyta</taxon>
        <taxon>Spermatophyta</taxon>
        <taxon>Magnoliopsida</taxon>
        <taxon>eudicotyledons</taxon>
        <taxon>Gunneridae</taxon>
        <taxon>Pentapetalae</taxon>
        <taxon>asterids</taxon>
        <taxon>lamiids</taxon>
        <taxon>Boraginales</taxon>
        <taxon>Boraginaceae</taxon>
        <taxon>Boraginoideae</taxon>
        <taxon>Lithospermeae</taxon>
        <taxon>Lithospermum</taxon>
    </lineage>
</organism>
<dbReference type="AlphaFoldDB" id="A0AAV3NZD6"/>
<keyword evidence="3" id="KW-1185">Reference proteome</keyword>
<proteinExistence type="predicted"/>
<dbReference type="Pfam" id="PF05699">
    <property type="entry name" value="Dimer_Tnp_hAT"/>
    <property type="match status" value="1"/>
</dbReference>
<feature type="domain" description="HAT C-terminal dimerisation" evidence="1">
    <location>
        <begin position="61"/>
        <end position="142"/>
    </location>
</feature>
<dbReference type="PANTHER" id="PTHR23272:SF182">
    <property type="entry name" value="OS09G0381850 PROTEIN"/>
    <property type="match status" value="1"/>
</dbReference>
<gene>
    <name evidence="2" type="ORF">LIER_36006</name>
</gene>
<sequence length="155" mass="17816">MGNEMTTNLSLSAIVQDELDNSEGTTWLLFYKVTIYIEYAWSKFENFVKEKATIEPEKFKLEIYLEEGTLVCNNPFDVLGWWKANELKYPILPRVAYDMLANPVTTVASEATFSAGSRVRDPYRASLLPTTVEMLICGGDWLWNKYGIVKKNPLW</sequence>
<dbReference type="GO" id="GO:0046983">
    <property type="term" value="F:protein dimerization activity"/>
    <property type="evidence" value="ECO:0007669"/>
    <property type="project" value="InterPro"/>
</dbReference>
<accession>A0AAV3NZD6</accession>
<dbReference type="Proteomes" id="UP001454036">
    <property type="component" value="Unassembled WGS sequence"/>
</dbReference>
<dbReference type="EMBL" id="BAABME010016172">
    <property type="protein sequence ID" value="GAA0144787.1"/>
    <property type="molecule type" value="Genomic_DNA"/>
</dbReference>
<dbReference type="PANTHER" id="PTHR23272">
    <property type="entry name" value="BED FINGER-RELATED"/>
    <property type="match status" value="1"/>
</dbReference>
<comment type="caution">
    <text evidence="2">The sequence shown here is derived from an EMBL/GenBank/DDBJ whole genome shotgun (WGS) entry which is preliminary data.</text>
</comment>